<reference evidence="4" key="1">
    <citation type="submission" date="2020-05" db="EMBL/GenBank/DDBJ databases">
        <title>WGS assembly of Panicum virgatum.</title>
        <authorList>
            <person name="Lovell J.T."/>
            <person name="Jenkins J."/>
            <person name="Shu S."/>
            <person name="Juenger T.E."/>
            <person name="Schmutz J."/>
        </authorList>
    </citation>
    <scope>NUCLEOTIDE SEQUENCE</scope>
    <source>
        <strain evidence="4">AP13</strain>
    </source>
</reference>
<protein>
    <recommendedName>
        <fullName evidence="3">Myb/SANT-like DNA-binding domain-containing protein</fullName>
    </recommendedName>
</protein>
<organism evidence="4 5">
    <name type="scientific">Panicum virgatum</name>
    <name type="common">Blackwell switchgrass</name>
    <dbReference type="NCBI Taxonomy" id="38727"/>
    <lineage>
        <taxon>Eukaryota</taxon>
        <taxon>Viridiplantae</taxon>
        <taxon>Streptophyta</taxon>
        <taxon>Embryophyta</taxon>
        <taxon>Tracheophyta</taxon>
        <taxon>Spermatophyta</taxon>
        <taxon>Magnoliopsida</taxon>
        <taxon>Liliopsida</taxon>
        <taxon>Poales</taxon>
        <taxon>Poaceae</taxon>
        <taxon>PACMAD clade</taxon>
        <taxon>Panicoideae</taxon>
        <taxon>Panicodae</taxon>
        <taxon>Paniceae</taxon>
        <taxon>Panicinae</taxon>
        <taxon>Panicum</taxon>
        <taxon>Panicum sect. Hiantes</taxon>
    </lineage>
</organism>
<comment type="caution">
    <text evidence="4">The sequence shown here is derived from an EMBL/GenBank/DDBJ whole genome shotgun (WGS) entry which is preliminary data.</text>
</comment>
<dbReference type="PANTHER" id="PTHR46327">
    <property type="entry name" value="F16F4.11 PROTEIN-RELATED"/>
    <property type="match status" value="1"/>
</dbReference>
<feature type="domain" description="Myb/SANT-like DNA-binding" evidence="3">
    <location>
        <begin position="141"/>
        <end position="223"/>
    </location>
</feature>
<keyword evidence="5" id="KW-1185">Reference proteome</keyword>
<proteinExistence type="predicted"/>
<name>A0A8T0WW28_PANVG</name>
<accession>A0A8T0WW28</accession>
<evidence type="ECO:0000256" key="1">
    <source>
        <dbReference type="SAM" id="Coils"/>
    </source>
</evidence>
<dbReference type="PANTHER" id="PTHR46327:SF4">
    <property type="entry name" value="OS02G0542400 PROTEIN"/>
    <property type="match status" value="1"/>
</dbReference>
<feature type="chain" id="PRO_5035745385" description="Myb/SANT-like DNA-binding domain-containing protein" evidence="2">
    <location>
        <begin position="24"/>
        <end position="411"/>
    </location>
</feature>
<feature type="signal peptide" evidence="2">
    <location>
        <begin position="1"/>
        <end position="23"/>
    </location>
</feature>
<evidence type="ECO:0000259" key="3">
    <source>
        <dbReference type="Pfam" id="PF13837"/>
    </source>
</evidence>
<dbReference type="InterPro" id="IPR044822">
    <property type="entry name" value="Myb_DNA-bind_4"/>
</dbReference>
<dbReference type="Pfam" id="PF13837">
    <property type="entry name" value="Myb_DNA-bind_4"/>
    <property type="match status" value="1"/>
</dbReference>
<evidence type="ECO:0000313" key="5">
    <source>
        <dbReference type="Proteomes" id="UP000823388"/>
    </source>
</evidence>
<keyword evidence="1" id="KW-0175">Coiled coil</keyword>
<evidence type="ECO:0000313" key="4">
    <source>
        <dbReference type="EMBL" id="KAG2651008.1"/>
    </source>
</evidence>
<feature type="coiled-coil region" evidence="1">
    <location>
        <begin position="337"/>
        <end position="403"/>
    </location>
</feature>
<dbReference type="Proteomes" id="UP000823388">
    <property type="component" value="Chromosome 1N"/>
</dbReference>
<gene>
    <name evidence="4" type="ORF">PVAP13_1NG214176</name>
</gene>
<dbReference type="EMBL" id="CM029038">
    <property type="protein sequence ID" value="KAG2651008.1"/>
    <property type="molecule type" value="Genomic_DNA"/>
</dbReference>
<sequence>MRLQIKCCCLDCILSLAATVGTAVKTSTLDQPLAVTSFLQIARGQAEACVFSSEMEGDLPQHALIPGGAPCDLAQQFHFHLAAQPQMLDQTVHAHQVTLAAPAAAADQMLELGNVEEPPLGLKEDDATGKAAATPSPQWHRVKWTSDMVKLLVSAVSYVDEDMDADPGGARRMGKWRLVSSAMTKRGFPASPQQCEDKFHDLNKKYRRVTEILGLGTACKFVENPALLEEADLPVKVKEKAKKLLSSKHLHFEQMCSYHNRNRACLLDDPALQRMLRLMARMRPSKKYKFEHDKDNQILISEDDEGGEFNRDLDVTAGDHVTRKLPQAAAQGSGGPADAAQVQREQLEIKIDMLKIKKRRLERMRSIMEQEWELQKMRMDNEIMDLENDQMDLELELELKEMEMGIKPNRI</sequence>
<dbReference type="AlphaFoldDB" id="A0A8T0WW28"/>
<dbReference type="Gene3D" id="1.10.10.60">
    <property type="entry name" value="Homeodomain-like"/>
    <property type="match status" value="1"/>
</dbReference>
<keyword evidence="2" id="KW-0732">Signal</keyword>
<evidence type="ECO:0000256" key="2">
    <source>
        <dbReference type="SAM" id="SignalP"/>
    </source>
</evidence>